<dbReference type="Pfam" id="PF06103">
    <property type="entry name" value="DUF948"/>
    <property type="match status" value="1"/>
</dbReference>
<proteinExistence type="predicted"/>
<organism evidence="2 3">
    <name type="scientific">Streptacidiphilus jiangxiensis</name>
    <dbReference type="NCBI Taxonomy" id="235985"/>
    <lineage>
        <taxon>Bacteria</taxon>
        <taxon>Bacillati</taxon>
        <taxon>Actinomycetota</taxon>
        <taxon>Actinomycetes</taxon>
        <taxon>Kitasatosporales</taxon>
        <taxon>Streptomycetaceae</taxon>
        <taxon>Streptacidiphilus</taxon>
    </lineage>
</organism>
<reference evidence="3" key="1">
    <citation type="submission" date="2016-10" db="EMBL/GenBank/DDBJ databases">
        <authorList>
            <person name="Varghese N."/>
        </authorList>
    </citation>
    <scope>NUCLEOTIDE SEQUENCE [LARGE SCALE GENOMIC DNA]</scope>
    <source>
        <strain evidence="3">DSM 45096 / BCRC 16803 / CGMCC 4.1857 / CIP 109030 / JCM 12277 / KCTC 19219 / NBRC 100920 / 33214</strain>
    </source>
</reference>
<protein>
    <recommendedName>
        <fullName evidence="4">DUF948 domain-containing protein</fullName>
    </recommendedName>
</protein>
<sequence>MSGGEVAGLVVAVFWAVLVTLLAVVLVRLARALREATVLVEAVTERAVPLLDEAAETLRAANEQLVRVDAITADVQDAAANAHALSSTMAATLGGPLVKLSAFSYGVRSAVAKQRAAGRPDRYVPHQSEREIIERMVKAEVQRATVRRNGLLRLVGLGRRG</sequence>
<dbReference type="AlphaFoldDB" id="A0A1H7YN07"/>
<dbReference type="EMBL" id="FOAZ01000029">
    <property type="protein sequence ID" value="SEM47224.1"/>
    <property type="molecule type" value="Genomic_DNA"/>
</dbReference>
<keyword evidence="1" id="KW-1133">Transmembrane helix</keyword>
<dbReference type="Proteomes" id="UP000183015">
    <property type="component" value="Unassembled WGS sequence"/>
</dbReference>
<keyword evidence="1" id="KW-0472">Membrane</keyword>
<evidence type="ECO:0000313" key="3">
    <source>
        <dbReference type="Proteomes" id="UP000183015"/>
    </source>
</evidence>
<dbReference type="eggNOG" id="COG4768">
    <property type="taxonomic scope" value="Bacteria"/>
</dbReference>
<keyword evidence="3" id="KW-1185">Reference proteome</keyword>
<evidence type="ECO:0008006" key="4">
    <source>
        <dbReference type="Google" id="ProtNLM"/>
    </source>
</evidence>
<dbReference type="RefSeq" id="WP_042453101.1">
    <property type="nucleotide sequence ID" value="NZ_BBPN01000027.1"/>
</dbReference>
<evidence type="ECO:0000256" key="1">
    <source>
        <dbReference type="SAM" id="Phobius"/>
    </source>
</evidence>
<feature type="transmembrane region" description="Helical" evidence="1">
    <location>
        <begin position="6"/>
        <end position="27"/>
    </location>
</feature>
<keyword evidence="1" id="KW-0812">Transmembrane</keyword>
<evidence type="ECO:0000313" key="2">
    <source>
        <dbReference type="EMBL" id="SEM47224.1"/>
    </source>
</evidence>
<dbReference type="STRING" id="235985.SAMN05414137_12975"/>
<accession>A0A1H7YN07</accession>
<dbReference type="InterPro" id="IPR009293">
    <property type="entry name" value="UPF0478"/>
</dbReference>
<name>A0A1H7YN07_STRJI</name>
<gene>
    <name evidence="2" type="ORF">SAMN05414137_12975</name>
</gene>
<dbReference type="OrthoDB" id="3237344at2"/>